<name>A0A6V7QIS6_ANACO</name>
<accession>A0A6V7QIS6</accession>
<organism evidence="3">
    <name type="scientific">Ananas comosus var. bracteatus</name>
    <name type="common">red pineapple</name>
    <dbReference type="NCBI Taxonomy" id="296719"/>
    <lineage>
        <taxon>Eukaryota</taxon>
        <taxon>Viridiplantae</taxon>
        <taxon>Streptophyta</taxon>
        <taxon>Embryophyta</taxon>
        <taxon>Tracheophyta</taxon>
        <taxon>Spermatophyta</taxon>
        <taxon>Magnoliopsida</taxon>
        <taxon>Liliopsida</taxon>
        <taxon>Poales</taxon>
        <taxon>Bromeliaceae</taxon>
        <taxon>Bromelioideae</taxon>
        <taxon>Ananas</taxon>
    </lineage>
</organism>
<dbReference type="InterPro" id="IPR042086">
    <property type="entry name" value="MeTrfase_capping"/>
</dbReference>
<dbReference type="Gene3D" id="3.40.50.150">
    <property type="entry name" value="Vaccinia Virus protein VP39"/>
    <property type="match status" value="1"/>
</dbReference>
<dbReference type="Gene3D" id="1.10.1200.270">
    <property type="entry name" value="Methyltransferase, alpha-helical capping domain"/>
    <property type="match status" value="1"/>
</dbReference>
<dbReference type="AlphaFoldDB" id="A0A6V7QIS6"/>
<dbReference type="EMBL" id="LR862136">
    <property type="protein sequence ID" value="CAD1842736.1"/>
    <property type="molecule type" value="Genomic_DNA"/>
</dbReference>
<keyword evidence="1" id="KW-0479">Metal-binding</keyword>
<evidence type="ECO:0008006" key="4">
    <source>
        <dbReference type="Google" id="ProtNLM"/>
    </source>
</evidence>
<keyword evidence="2" id="KW-0460">Magnesium</keyword>
<dbReference type="GO" id="GO:0008168">
    <property type="term" value="F:methyltransferase activity"/>
    <property type="evidence" value="ECO:0007669"/>
    <property type="project" value="InterPro"/>
</dbReference>
<gene>
    <name evidence="3" type="ORF">CB5_LOCUS25947</name>
</gene>
<evidence type="ECO:0000256" key="1">
    <source>
        <dbReference type="ARBA" id="ARBA00022723"/>
    </source>
</evidence>
<proteinExistence type="predicted"/>
<dbReference type="PANTHER" id="PTHR31009">
    <property type="entry name" value="S-ADENOSYL-L-METHIONINE:CARBOXYL METHYLTRANSFERASE FAMILY PROTEIN"/>
    <property type="match status" value="1"/>
</dbReference>
<evidence type="ECO:0000256" key="2">
    <source>
        <dbReference type="ARBA" id="ARBA00022842"/>
    </source>
</evidence>
<dbReference type="Pfam" id="PF03492">
    <property type="entry name" value="Methyltransf_7"/>
    <property type="match status" value="1"/>
</dbReference>
<dbReference type="InterPro" id="IPR029063">
    <property type="entry name" value="SAM-dependent_MTases_sf"/>
</dbReference>
<evidence type="ECO:0000313" key="3">
    <source>
        <dbReference type="EMBL" id="CAD1842736.1"/>
    </source>
</evidence>
<dbReference type="SUPFAM" id="SSF53335">
    <property type="entry name" value="S-adenosyl-L-methionine-dependent methyltransferases"/>
    <property type="match status" value="1"/>
</dbReference>
<sequence length="382" mass="43485">MDVPSVLHMNSGVGDMSYAENSTIQQKMIANLAKAARQEAAVDSFRAAICPTKMAIADLGCSVGPNVLQMACEIIKAIAQASHQLNRRPPEMQVFLNDLPGNDFNTLFSLLPEFHKLRERKLQESEQEQVHCFISGVPGSFYGRLFVSKSLHFAYSSTSLHWLSQVPQMQLQDGSEVPLNNKGKIYLSSSSPPSVFEAHKKQFKRDFSSFLKCRGEEVVEGGHMVLTFVARRSSDPSTPCYIWTFWQKHSWTWPHWYGSFGLIEEEKVDSFNLPWYEPSMEEVKDEITIQGSFAIKKIELFEVNWDDNSQEAPQNDHNYNPGAKSAQTLAKAVRAGLESMLKSHFGEAIIEKLFERYCFLLEEYYSKYKAELTNILIVLERK</sequence>
<protein>
    <recommendedName>
        <fullName evidence="4">Salicylate carboxymethyltransferase</fullName>
    </recommendedName>
</protein>
<reference evidence="3" key="1">
    <citation type="submission" date="2020-07" db="EMBL/GenBank/DDBJ databases">
        <authorList>
            <person name="Lin J."/>
        </authorList>
    </citation>
    <scope>NUCLEOTIDE SEQUENCE</scope>
</reference>
<dbReference type="InterPro" id="IPR005299">
    <property type="entry name" value="MeTrfase_7"/>
</dbReference>
<dbReference type="GO" id="GO:0046872">
    <property type="term" value="F:metal ion binding"/>
    <property type="evidence" value="ECO:0007669"/>
    <property type="project" value="UniProtKB-KW"/>
</dbReference>